<dbReference type="PANTHER" id="PTHR30537">
    <property type="entry name" value="HTH-TYPE TRANSCRIPTIONAL REGULATOR"/>
    <property type="match status" value="1"/>
</dbReference>
<feature type="compositionally biased region" description="Basic and acidic residues" evidence="5">
    <location>
        <begin position="299"/>
        <end position="309"/>
    </location>
</feature>
<dbReference type="SUPFAM" id="SSF53850">
    <property type="entry name" value="Periplasmic binding protein-like II"/>
    <property type="match status" value="1"/>
</dbReference>
<name>A0A017T809_9BACT</name>
<evidence type="ECO:0000259" key="6">
    <source>
        <dbReference type="PROSITE" id="PS50931"/>
    </source>
</evidence>
<comment type="similarity">
    <text evidence="1">Belongs to the LysR transcriptional regulatory family.</text>
</comment>
<dbReference type="InterPro" id="IPR000847">
    <property type="entry name" value="LysR_HTH_N"/>
</dbReference>
<dbReference type="GO" id="GO:0043565">
    <property type="term" value="F:sequence-specific DNA binding"/>
    <property type="evidence" value="ECO:0007669"/>
    <property type="project" value="TreeGrafter"/>
</dbReference>
<dbReference type="Proteomes" id="UP000019678">
    <property type="component" value="Unassembled WGS sequence"/>
</dbReference>
<dbReference type="Gene3D" id="1.10.10.10">
    <property type="entry name" value="Winged helix-like DNA-binding domain superfamily/Winged helix DNA-binding domain"/>
    <property type="match status" value="1"/>
</dbReference>
<dbReference type="AlphaFoldDB" id="A0A017T809"/>
<dbReference type="eggNOG" id="COG0583">
    <property type="taxonomic scope" value="Bacteria"/>
</dbReference>
<evidence type="ECO:0000256" key="4">
    <source>
        <dbReference type="ARBA" id="ARBA00023163"/>
    </source>
</evidence>
<evidence type="ECO:0000313" key="8">
    <source>
        <dbReference type="Proteomes" id="UP000019678"/>
    </source>
</evidence>
<dbReference type="STRING" id="1192034.CAP_3667"/>
<accession>A0A017T809</accession>
<dbReference type="SUPFAM" id="SSF46785">
    <property type="entry name" value="Winged helix' DNA-binding domain"/>
    <property type="match status" value="1"/>
</dbReference>
<feature type="domain" description="HTH lysR-type" evidence="6">
    <location>
        <begin position="9"/>
        <end position="61"/>
    </location>
</feature>
<keyword evidence="2" id="KW-0805">Transcription regulation</keyword>
<evidence type="ECO:0000256" key="5">
    <source>
        <dbReference type="SAM" id="MobiDB-lite"/>
    </source>
</evidence>
<dbReference type="FunFam" id="1.10.10.10:FF:000001">
    <property type="entry name" value="LysR family transcriptional regulator"/>
    <property type="match status" value="1"/>
</dbReference>
<gene>
    <name evidence="7" type="ORF">CAP_3667</name>
</gene>
<feature type="region of interest" description="Disordered" evidence="5">
    <location>
        <begin position="299"/>
        <end position="323"/>
    </location>
</feature>
<dbReference type="OrthoDB" id="5416547at2"/>
<proteinExistence type="inferred from homology"/>
<dbReference type="RefSeq" id="WP_044242979.1">
    <property type="nucleotide sequence ID" value="NZ_ASRX01000027.1"/>
</dbReference>
<dbReference type="Pfam" id="PF00126">
    <property type="entry name" value="HTH_1"/>
    <property type="match status" value="1"/>
</dbReference>
<dbReference type="EMBL" id="ASRX01000027">
    <property type="protein sequence ID" value="EYF05077.1"/>
    <property type="molecule type" value="Genomic_DNA"/>
</dbReference>
<dbReference type="CDD" id="cd08474">
    <property type="entry name" value="PBP2_CrgA_like_5"/>
    <property type="match status" value="1"/>
</dbReference>
<dbReference type="GO" id="GO:0003700">
    <property type="term" value="F:DNA-binding transcription factor activity"/>
    <property type="evidence" value="ECO:0007669"/>
    <property type="project" value="InterPro"/>
</dbReference>
<keyword evidence="4" id="KW-0804">Transcription</keyword>
<evidence type="ECO:0000256" key="1">
    <source>
        <dbReference type="ARBA" id="ARBA00009437"/>
    </source>
</evidence>
<protein>
    <submittedName>
        <fullName evidence="7">Transcriptional regulator, LysR family</fullName>
    </submittedName>
</protein>
<evidence type="ECO:0000256" key="3">
    <source>
        <dbReference type="ARBA" id="ARBA00023125"/>
    </source>
</evidence>
<dbReference type="InterPro" id="IPR005119">
    <property type="entry name" value="LysR_subst-bd"/>
</dbReference>
<dbReference type="InterPro" id="IPR058163">
    <property type="entry name" value="LysR-type_TF_proteobact-type"/>
</dbReference>
<sequence>MHRTGLVELEAVLAVARRKGFRPAAAELGMSTSALSSAVAGLEARLGVRLFHRTTRSVSLTEAGEQFVARIAPALGDIQGAMEAVNSLRQTPAGTLRINAALGAARAVFAPIVLAYLRRYPAMTVDIVTEGRMIDIVAEGYDAGIRLSEHVPRDMVRVPLGGDLRMAIVASPDYFATHPPPRVPADLAAHECIRARLPSGAPSRWELAHHGETLHLDVPGRLILDAPLLMLDAARAGMGVALLAEWYVAKDLAAGRLVRVLAEWTPPFPGLALYYPAGRHLPAGLRAFIEVIREVNGRREGRRKGEGSSKGEGSGKTAPRRRA</sequence>
<dbReference type="Pfam" id="PF03466">
    <property type="entry name" value="LysR_substrate"/>
    <property type="match status" value="1"/>
</dbReference>
<dbReference type="Gene3D" id="3.40.190.290">
    <property type="match status" value="1"/>
</dbReference>
<organism evidence="7 8">
    <name type="scientific">Chondromyces apiculatus DSM 436</name>
    <dbReference type="NCBI Taxonomy" id="1192034"/>
    <lineage>
        <taxon>Bacteria</taxon>
        <taxon>Pseudomonadati</taxon>
        <taxon>Myxococcota</taxon>
        <taxon>Polyangia</taxon>
        <taxon>Polyangiales</taxon>
        <taxon>Polyangiaceae</taxon>
        <taxon>Chondromyces</taxon>
    </lineage>
</organism>
<evidence type="ECO:0000256" key="2">
    <source>
        <dbReference type="ARBA" id="ARBA00023015"/>
    </source>
</evidence>
<evidence type="ECO:0000313" key="7">
    <source>
        <dbReference type="EMBL" id="EYF05077.1"/>
    </source>
</evidence>
<dbReference type="InterPro" id="IPR036390">
    <property type="entry name" value="WH_DNA-bd_sf"/>
</dbReference>
<dbReference type="GO" id="GO:0006351">
    <property type="term" value="P:DNA-templated transcription"/>
    <property type="evidence" value="ECO:0007669"/>
    <property type="project" value="TreeGrafter"/>
</dbReference>
<reference evidence="7 8" key="1">
    <citation type="submission" date="2013-05" db="EMBL/GenBank/DDBJ databases">
        <title>Genome assembly of Chondromyces apiculatus DSM 436.</title>
        <authorList>
            <person name="Sharma G."/>
            <person name="Khatri I."/>
            <person name="Kaur C."/>
            <person name="Mayilraj S."/>
            <person name="Subramanian S."/>
        </authorList>
    </citation>
    <scope>NUCLEOTIDE SEQUENCE [LARGE SCALE GENOMIC DNA]</scope>
    <source>
        <strain evidence="7 8">DSM 436</strain>
    </source>
</reference>
<keyword evidence="8" id="KW-1185">Reference proteome</keyword>
<keyword evidence="3" id="KW-0238">DNA-binding</keyword>
<dbReference type="PANTHER" id="PTHR30537:SF1">
    <property type="entry name" value="HTH-TYPE TRANSCRIPTIONAL REGULATOR PGRR"/>
    <property type="match status" value="1"/>
</dbReference>
<dbReference type="PROSITE" id="PS50931">
    <property type="entry name" value="HTH_LYSR"/>
    <property type="match status" value="1"/>
</dbReference>
<dbReference type="InterPro" id="IPR036388">
    <property type="entry name" value="WH-like_DNA-bd_sf"/>
</dbReference>
<comment type="caution">
    <text evidence="7">The sequence shown here is derived from an EMBL/GenBank/DDBJ whole genome shotgun (WGS) entry which is preliminary data.</text>
</comment>